<organism evidence="1 2">
    <name type="scientific">Cronobacter phage Pet-CM3-4</name>
    <dbReference type="NCBI Taxonomy" id="1892569"/>
    <lineage>
        <taxon>Viruses</taxon>
        <taxon>Duplodnaviria</taxon>
        <taxon>Heunggongvirae</taxon>
        <taxon>Uroviricota</taxon>
        <taxon>Caudoviricetes</taxon>
        <taxon>Pantevenvirales</taxon>
        <taxon>Straboviridae</taxon>
        <taxon>Tevenvirinae</taxon>
        <taxon>Karamvirus</taxon>
        <taxon>Karamvirus petcm34</taxon>
    </lineage>
</organism>
<reference evidence="2" key="1">
    <citation type="submission" date="2016-09" db="EMBL/GenBank/DDBJ databases">
        <authorList>
            <person name="Kajsik M."/>
        </authorList>
    </citation>
    <scope>NUCLEOTIDE SEQUENCE [LARGE SCALE GENOMIC DNA]</scope>
</reference>
<dbReference type="GeneID" id="65109244"/>
<name>A0A1D3RKI4_9CAUD</name>
<accession>A0A1D3RKI4</accession>
<dbReference type="KEGG" id="vg:65109244"/>
<evidence type="ECO:0000313" key="1">
    <source>
        <dbReference type="EMBL" id="SCN45790.1"/>
    </source>
</evidence>
<protein>
    <recommendedName>
        <fullName evidence="3">Phage protein</fullName>
    </recommendedName>
</protein>
<proteinExistence type="predicted"/>
<sequence length="130" mass="14890">MKTKFEDFITTGKKLPEDEFIGLLMASASYFHSAHFETKSYARHKAYNFFFDAIPELTDKFGEQWLGWSGKKYTPSIPSQQDLPTDTIEMLDSITAKAESIYDKMPGAIRNTIDEINGIVFQTKYLLSLE</sequence>
<dbReference type="Pfam" id="PF19174">
    <property type="entry name" value="DUF5856"/>
    <property type="match status" value="1"/>
</dbReference>
<evidence type="ECO:0000313" key="2">
    <source>
        <dbReference type="Proteomes" id="UP000279601"/>
    </source>
</evidence>
<dbReference type="Proteomes" id="UP000279601">
    <property type="component" value="Segment"/>
</dbReference>
<evidence type="ECO:0008006" key="3">
    <source>
        <dbReference type="Google" id="ProtNLM"/>
    </source>
</evidence>
<dbReference type="RefSeq" id="YP_010091712.1">
    <property type="nucleotide sequence ID" value="NC_055726.1"/>
</dbReference>
<dbReference type="EMBL" id="LT614807">
    <property type="protein sequence ID" value="SCN45790.1"/>
    <property type="molecule type" value="Genomic_DNA"/>
</dbReference>
<dbReference type="InterPro" id="IPR043876">
    <property type="entry name" value="DUF5856"/>
</dbReference>
<keyword evidence="2" id="KW-1185">Reference proteome</keyword>